<organism evidence="1 2">
    <name type="scientific">Granulibacter bethesdensis</name>
    <dbReference type="NCBI Taxonomy" id="364410"/>
    <lineage>
        <taxon>Bacteria</taxon>
        <taxon>Pseudomonadati</taxon>
        <taxon>Pseudomonadota</taxon>
        <taxon>Alphaproteobacteria</taxon>
        <taxon>Acetobacterales</taxon>
        <taxon>Acetobacteraceae</taxon>
        <taxon>Granulibacter</taxon>
    </lineage>
</organism>
<sequence>MALIDHCRWAVKQELLCHVEGLQDARRQSSAQDICVRIVVGGWAQRGIVIMPGAGMGG</sequence>
<name>A0AAC9K7H1_9PROT</name>
<dbReference type="Proteomes" id="UP000182373">
    <property type="component" value="Chromosome"/>
</dbReference>
<proteinExistence type="predicted"/>
<reference evidence="2" key="1">
    <citation type="submission" date="2016-11" db="EMBL/GenBank/DDBJ databases">
        <title>Comparative genomic and phenotypic analysis of Granulibacter bethesdensis clinical isolates from patients with chronic granulomatous disease.</title>
        <authorList>
            <person name="Zarember K.A."/>
            <person name="Porcella S.F."/>
            <person name="Chu J."/>
            <person name="Ding L."/>
            <person name="Dahlstrom E."/>
            <person name="Barbian K."/>
            <person name="Martens C."/>
            <person name="Sykora L."/>
            <person name="Kramer S."/>
            <person name="Pettinato A.M."/>
            <person name="Hong H."/>
            <person name="Wald G."/>
            <person name="Berg L.J."/>
            <person name="Rogge L.S."/>
            <person name="Greenberg D.E."/>
            <person name="Falcone E.L."/>
            <person name="Neves J.F."/>
            <person name="Simoes M.J."/>
            <person name="Casal M."/>
            <person name="Rodriguez-Lopez F.C."/>
            <person name="Zelazny A."/>
            <person name="Gallin J.I."/>
            <person name="Holland S.M."/>
        </authorList>
    </citation>
    <scope>NUCLEOTIDE SEQUENCE [LARGE SCALE GENOMIC DNA]</scope>
    <source>
        <strain evidence="2">NIH9.1</strain>
    </source>
</reference>
<evidence type="ECO:0000313" key="1">
    <source>
        <dbReference type="EMBL" id="APH54796.1"/>
    </source>
</evidence>
<protein>
    <submittedName>
        <fullName evidence="1">Uncharacterized protein</fullName>
    </submittedName>
</protein>
<gene>
    <name evidence="1" type="ORF">GbCGDNIH9_5071</name>
</gene>
<dbReference type="EMBL" id="CP018191">
    <property type="protein sequence ID" value="APH54796.1"/>
    <property type="molecule type" value="Genomic_DNA"/>
</dbReference>
<evidence type="ECO:0000313" key="2">
    <source>
        <dbReference type="Proteomes" id="UP000182373"/>
    </source>
</evidence>
<accession>A0AAC9K7H1</accession>
<dbReference type="AlphaFoldDB" id="A0AAC9K7H1"/>